<reference evidence="1 2" key="1">
    <citation type="submission" date="2017-11" db="EMBL/GenBank/DDBJ databases">
        <title>Draft genome sequence of Mitsuaria sp. HWN-4.</title>
        <authorList>
            <person name="Gundlapally S.R."/>
        </authorList>
    </citation>
    <scope>NUCLEOTIDE SEQUENCE [LARGE SCALE GENOMIC DNA]</scope>
    <source>
        <strain evidence="1 2">HWN-4</strain>
    </source>
</reference>
<organism evidence="1 2">
    <name type="scientific">Roseateles chitinivorans</name>
    <dbReference type="NCBI Taxonomy" id="2917965"/>
    <lineage>
        <taxon>Bacteria</taxon>
        <taxon>Pseudomonadati</taxon>
        <taxon>Pseudomonadota</taxon>
        <taxon>Betaproteobacteria</taxon>
        <taxon>Burkholderiales</taxon>
        <taxon>Sphaerotilaceae</taxon>
        <taxon>Roseateles</taxon>
    </lineage>
</organism>
<dbReference type="Proteomes" id="UP000231501">
    <property type="component" value="Unassembled WGS sequence"/>
</dbReference>
<dbReference type="EMBL" id="PEOG01000050">
    <property type="protein sequence ID" value="PIM51887.1"/>
    <property type="molecule type" value="Genomic_DNA"/>
</dbReference>
<gene>
    <name evidence="1" type="ORF">CS062_17325</name>
</gene>
<comment type="caution">
    <text evidence="1">The sequence shown here is derived from an EMBL/GenBank/DDBJ whole genome shotgun (WGS) entry which is preliminary data.</text>
</comment>
<accession>A0A2G9C673</accession>
<proteinExistence type="predicted"/>
<dbReference type="RefSeq" id="WP_099862851.1">
    <property type="nucleotide sequence ID" value="NZ_PEOG01000050.1"/>
</dbReference>
<evidence type="ECO:0000313" key="1">
    <source>
        <dbReference type="EMBL" id="PIM51887.1"/>
    </source>
</evidence>
<protein>
    <submittedName>
        <fullName evidence="1">Uncharacterized protein</fullName>
    </submittedName>
</protein>
<keyword evidence="2" id="KW-1185">Reference proteome</keyword>
<evidence type="ECO:0000313" key="2">
    <source>
        <dbReference type="Proteomes" id="UP000231501"/>
    </source>
</evidence>
<dbReference type="AlphaFoldDB" id="A0A2G9C673"/>
<dbReference type="OrthoDB" id="9809995at2"/>
<sequence>MRFEIVNPSDPYTMEAEDLEVAAVACGLIGQGRYGLKALSPDAGAQNDVPIFLLGGHDEWFIGKFGMDWENTARHVLDHRRDALAAAAASVTLDRAERSSLNNIGAIAKQLAKALRSEA</sequence>
<name>A0A2G9C673_9BURK</name>